<protein>
    <submittedName>
        <fullName evidence="2">Uncharacterized protein</fullName>
    </submittedName>
</protein>
<keyword evidence="3" id="KW-1185">Reference proteome</keyword>
<organism evidence="2 3">
    <name type="scientific">Blattamonas nauphoetae</name>
    <dbReference type="NCBI Taxonomy" id="2049346"/>
    <lineage>
        <taxon>Eukaryota</taxon>
        <taxon>Metamonada</taxon>
        <taxon>Preaxostyla</taxon>
        <taxon>Oxymonadida</taxon>
        <taxon>Blattamonas</taxon>
    </lineage>
</organism>
<feature type="region of interest" description="Disordered" evidence="1">
    <location>
        <begin position="1399"/>
        <end position="1438"/>
    </location>
</feature>
<gene>
    <name evidence="2" type="ORF">BLNAU_7741</name>
</gene>
<feature type="compositionally biased region" description="Acidic residues" evidence="1">
    <location>
        <begin position="790"/>
        <end position="801"/>
    </location>
</feature>
<feature type="compositionally biased region" description="Basic and acidic residues" evidence="1">
    <location>
        <begin position="699"/>
        <end position="712"/>
    </location>
</feature>
<dbReference type="Proteomes" id="UP001281761">
    <property type="component" value="Unassembled WGS sequence"/>
</dbReference>
<feature type="region of interest" description="Disordered" evidence="1">
    <location>
        <begin position="698"/>
        <end position="739"/>
    </location>
</feature>
<feature type="compositionally biased region" description="Basic and acidic residues" evidence="1">
    <location>
        <begin position="776"/>
        <end position="789"/>
    </location>
</feature>
<reference evidence="2 3" key="1">
    <citation type="journal article" date="2022" name="bioRxiv">
        <title>Genomics of Preaxostyla Flagellates Illuminates Evolutionary Transitions and the Path Towards Mitochondrial Loss.</title>
        <authorList>
            <person name="Novak L.V.F."/>
            <person name="Treitli S.C."/>
            <person name="Pyrih J."/>
            <person name="Halakuc P."/>
            <person name="Pipaliya S.V."/>
            <person name="Vacek V."/>
            <person name="Brzon O."/>
            <person name="Soukal P."/>
            <person name="Eme L."/>
            <person name="Dacks J.B."/>
            <person name="Karnkowska A."/>
            <person name="Elias M."/>
            <person name="Hampl V."/>
        </authorList>
    </citation>
    <scope>NUCLEOTIDE SEQUENCE [LARGE SCALE GENOMIC DNA]</scope>
    <source>
        <strain evidence="2">NAU3</strain>
        <tissue evidence="2">Gut</tissue>
    </source>
</reference>
<name>A0ABQ9Y0U0_9EUKA</name>
<feature type="compositionally biased region" description="Basic and acidic residues" evidence="1">
    <location>
        <begin position="942"/>
        <end position="978"/>
    </location>
</feature>
<accession>A0ABQ9Y0U0</accession>
<comment type="caution">
    <text evidence="2">The sequence shown here is derived from an EMBL/GenBank/DDBJ whole genome shotgun (WGS) entry which is preliminary data.</text>
</comment>
<feature type="compositionally biased region" description="Acidic residues" evidence="1">
    <location>
        <begin position="825"/>
        <end position="835"/>
    </location>
</feature>
<proteinExistence type="predicted"/>
<evidence type="ECO:0000313" key="2">
    <source>
        <dbReference type="EMBL" id="KAK2957363.1"/>
    </source>
</evidence>
<feature type="compositionally biased region" description="Polar residues" evidence="1">
    <location>
        <begin position="1405"/>
        <end position="1414"/>
    </location>
</feature>
<feature type="region of interest" description="Disordered" evidence="1">
    <location>
        <begin position="908"/>
        <end position="991"/>
    </location>
</feature>
<feature type="compositionally biased region" description="Low complexity" evidence="1">
    <location>
        <begin position="448"/>
        <end position="464"/>
    </location>
</feature>
<feature type="compositionally biased region" description="Basic and acidic residues" evidence="1">
    <location>
        <begin position="808"/>
        <end position="824"/>
    </location>
</feature>
<feature type="region of interest" description="Disordered" evidence="1">
    <location>
        <begin position="759"/>
        <end position="881"/>
    </location>
</feature>
<feature type="region of interest" description="Disordered" evidence="1">
    <location>
        <begin position="1"/>
        <end position="26"/>
    </location>
</feature>
<sequence>MNRSVVTEASDAPGPATPAPAATGSTMRVAHVNKPPRDVPITPTTYTYEVLLYEAQVQVPQQVDLQCGEEEVKGEIGVVYSDLIYSRDLSKRKDAPSIKLGEVEVPSIHHFPHFLRLFVDRLDQVRNPLEGKKWHFVDDLILTPDSLNDSEHYVLLTSPNQKRWKEVVNAEKQPLYPLVLYVSPRYTLAEEINMLNAIPCKFGEFDQDLPDELKVIIKTLGFTPRNVLDYVRKGKKLKNLIQLAENVEVSGDVFGQSISHKLIVLDSPQADPHNFTMAYASPEAAKILAEKWTEKLKGQYQYFMEGVDKKDLLTKLRSHMLPMLFQRLTHHAIRVGAQFSRMKIGRRPVAREDRTPFSFPPTPMRSAVDSSGTCNTHHAFLPDMSLFKCSRKNLLDEGKWGRYFKHHMKGEPFARGPVELKDGKFVFISNEQRILTDKETAAQRQPEQSTRSATQATSSDASPDTSHYTFHYYTFHLVPLGTYNAGFDSILLFFRMVPIYRKPPMVHSLAVHFLQSTIGEEHDISEVGVNLMMSWLVLLMDVYQLTPNLIFPHFQFVVSESMFDDFTPNVGNAITTFIPEENIVTVALTTPTKDTIGTVTIETEDTLILDTGKRLLPNNDEMCVRCGFCGEVMRDNFFDHMCAEVYHGSTSLEFHKQLLDPTKAHKLFVNEPEMSKKMGKSTSDIVVTTDPTFFYTRKTLKERGDEGVKSEPSDPPSDSRPVGLQVSYPCPDKTRPNAKKSGNHFTFLLMNVTMVPLVEESSKQDEHARQVPPSAQKEEDGQDGKKTLDEQGEADGQETLDEQGGVELPDKHNEEDAQDGKETLDEQDGVELPDEQNEHDSQVPPSAQVKGTPEPEKKNKSLQETLLTDSFGETEPEKPLSMAVTVSMCRPLPHSCHLYRTPFFPEQPRRADEHSAELQSGSASASREEGVVDMYSLQFSDGKPHVPDVPESSGSEHEPLKEPEHEPLKEPEHEPLKEPEEEQFVQPPSRNRVSVLPTSTMVMADLIEAWARRCWILLDKDDLTYSGKPFDFKPHERLQDEEPSPFLIDSDKFLGQMMLPFKQVDELRERIRWSFPDVHPSLRTEPLPGTEPTVSQTAMKCCLIVIQQELELLWQMLFLSDMSEEQFVKYFGFSLTTLNIVLGKMELFLKWIFDSQPTLRSFVTLLMCKRTAVHGRLSSFGVCNVESDDKDNLNMDLLLVWKWKHSLSMIEAEQPDSQISKMEAELKKLDEEVNRPVYDMHAALNGITDKEDREKIIDAAPIRVHRDTLVTKRPLLLNRAWTLFDFFGSLAMNLPATTLTRPILCAPYQPMNENANKTREERDVLNAMQYVSSIIGVVEYSYFRSLLNENPVDIDKLEAERAKCLETFCELREYLTHNFTFAFDHLRDIGQEIKDRRNALDQNRKQQSTSQNHSGIKVGSKEDLARKRKLPGPEIPKN</sequence>
<evidence type="ECO:0000256" key="1">
    <source>
        <dbReference type="SAM" id="MobiDB-lite"/>
    </source>
</evidence>
<feature type="region of interest" description="Disordered" evidence="1">
    <location>
        <begin position="437"/>
        <end position="464"/>
    </location>
</feature>
<feature type="compositionally biased region" description="Basic and acidic residues" evidence="1">
    <location>
        <begin position="760"/>
        <end position="769"/>
    </location>
</feature>
<evidence type="ECO:0000313" key="3">
    <source>
        <dbReference type="Proteomes" id="UP001281761"/>
    </source>
</evidence>
<dbReference type="EMBL" id="JARBJD010000047">
    <property type="protein sequence ID" value="KAK2957363.1"/>
    <property type="molecule type" value="Genomic_DNA"/>
</dbReference>